<dbReference type="SUPFAM" id="SSF53098">
    <property type="entry name" value="Ribonuclease H-like"/>
    <property type="match status" value="1"/>
</dbReference>
<dbReference type="GO" id="GO:0003676">
    <property type="term" value="F:nucleic acid binding"/>
    <property type="evidence" value="ECO:0007669"/>
    <property type="project" value="InterPro"/>
</dbReference>
<dbReference type="EMBL" id="QXTF01000001">
    <property type="protein sequence ID" value="RIX32664.1"/>
    <property type="molecule type" value="Genomic_DNA"/>
</dbReference>
<keyword evidence="3" id="KW-1185">Reference proteome</keyword>
<dbReference type="OrthoDB" id="7508517at2"/>
<dbReference type="InterPro" id="IPR002156">
    <property type="entry name" value="RNaseH_domain"/>
</dbReference>
<evidence type="ECO:0000313" key="3">
    <source>
        <dbReference type="Proteomes" id="UP000285023"/>
    </source>
</evidence>
<sequence>MTRRNQPLKIFYDGGCRPNPGRIEVAVVACGQTRFFDNLGEGSSSDAEWLALCLALEVAQSLAEPIFDLVGDSRSVVEQASGAAPCRSLSARHHRARYEAAAAAWPPRRLRWIPRQQNLAGIALTRRHNCAKRGDVTDT</sequence>
<dbReference type="GO" id="GO:0004523">
    <property type="term" value="F:RNA-DNA hybrid ribonuclease activity"/>
    <property type="evidence" value="ECO:0007669"/>
    <property type="project" value="InterPro"/>
</dbReference>
<evidence type="ECO:0000313" key="2">
    <source>
        <dbReference type="EMBL" id="RIX32664.1"/>
    </source>
</evidence>
<reference evidence="2 3" key="1">
    <citation type="submission" date="2018-09" db="EMBL/GenBank/DDBJ databases">
        <title>Sphingomonas sp. DAC4.</title>
        <authorList>
            <person name="Seo T."/>
        </authorList>
    </citation>
    <scope>NUCLEOTIDE SEQUENCE [LARGE SCALE GENOMIC DNA]</scope>
    <source>
        <strain evidence="2 3">DAC4</strain>
    </source>
</reference>
<dbReference type="RefSeq" id="WP_119532813.1">
    <property type="nucleotide sequence ID" value="NZ_QXTF01000001.1"/>
</dbReference>
<dbReference type="InterPro" id="IPR012337">
    <property type="entry name" value="RNaseH-like_sf"/>
</dbReference>
<proteinExistence type="predicted"/>
<feature type="domain" description="RNase H type-1" evidence="1">
    <location>
        <begin position="40"/>
        <end position="125"/>
    </location>
</feature>
<name>A0A418Q440_9SPHN</name>
<evidence type="ECO:0000259" key="1">
    <source>
        <dbReference type="Pfam" id="PF13456"/>
    </source>
</evidence>
<dbReference type="Gene3D" id="3.30.420.10">
    <property type="entry name" value="Ribonuclease H-like superfamily/Ribonuclease H"/>
    <property type="match status" value="1"/>
</dbReference>
<accession>A0A418Q440</accession>
<dbReference type="InterPro" id="IPR036397">
    <property type="entry name" value="RNaseH_sf"/>
</dbReference>
<gene>
    <name evidence="2" type="ORF">D3M59_01555</name>
</gene>
<dbReference type="Proteomes" id="UP000285023">
    <property type="component" value="Unassembled WGS sequence"/>
</dbReference>
<comment type="caution">
    <text evidence="2">The sequence shown here is derived from an EMBL/GenBank/DDBJ whole genome shotgun (WGS) entry which is preliminary data.</text>
</comment>
<dbReference type="AlphaFoldDB" id="A0A418Q440"/>
<protein>
    <submittedName>
        <fullName evidence="2">Ribonuclease HI</fullName>
    </submittedName>
</protein>
<dbReference type="Pfam" id="PF13456">
    <property type="entry name" value="RVT_3"/>
    <property type="match status" value="1"/>
</dbReference>
<organism evidence="2 3">
    <name type="scientific">Sphingomonas edaphi</name>
    <dbReference type="NCBI Taxonomy" id="2315689"/>
    <lineage>
        <taxon>Bacteria</taxon>
        <taxon>Pseudomonadati</taxon>
        <taxon>Pseudomonadota</taxon>
        <taxon>Alphaproteobacteria</taxon>
        <taxon>Sphingomonadales</taxon>
        <taxon>Sphingomonadaceae</taxon>
        <taxon>Sphingomonas</taxon>
    </lineage>
</organism>